<dbReference type="InterPro" id="IPR000847">
    <property type="entry name" value="LysR_HTH_N"/>
</dbReference>
<comment type="similarity">
    <text evidence="1">Belongs to the LysR transcriptional regulatory family.</text>
</comment>
<dbReference type="Proteomes" id="UP000286947">
    <property type="component" value="Unassembled WGS sequence"/>
</dbReference>
<dbReference type="PROSITE" id="PS50931">
    <property type="entry name" value="HTH_LYSR"/>
    <property type="match status" value="1"/>
</dbReference>
<organism evidence="7 8">
    <name type="scientific">Saezia sanguinis</name>
    <dbReference type="NCBI Taxonomy" id="1965230"/>
    <lineage>
        <taxon>Bacteria</taxon>
        <taxon>Pseudomonadati</taxon>
        <taxon>Pseudomonadota</taxon>
        <taxon>Betaproteobacteria</taxon>
        <taxon>Burkholderiales</taxon>
        <taxon>Saeziaceae</taxon>
        <taxon>Saezia</taxon>
    </lineage>
</organism>
<dbReference type="RefSeq" id="WP_126980041.1">
    <property type="nucleotide sequence ID" value="NZ_PQSP01000004.1"/>
</dbReference>
<dbReference type="PANTHER" id="PTHR30537">
    <property type="entry name" value="HTH-TYPE TRANSCRIPTIONAL REGULATOR"/>
    <property type="match status" value="1"/>
</dbReference>
<dbReference type="InterPro" id="IPR005119">
    <property type="entry name" value="LysR_subst-bd"/>
</dbReference>
<dbReference type="EMBL" id="PQSP01000004">
    <property type="protein sequence ID" value="RUS66560.1"/>
    <property type="molecule type" value="Genomic_DNA"/>
</dbReference>
<evidence type="ECO:0000313" key="7">
    <source>
        <dbReference type="EMBL" id="RUS66560.1"/>
    </source>
</evidence>
<dbReference type="InterPro" id="IPR036390">
    <property type="entry name" value="WH_DNA-bd_sf"/>
</dbReference>
<reference evidence="7 8" key="1">
    <citation type="submission" date="2018-01" db="EMBL/GenBank/DDBJ databases">
        <title>Saezia sanguinis gen. nov., sp. nov., in the order Burkholderiales isolated from human blood.</title>
        <authorList>
            <person name="Medina-Pascual M.J."/>
            <person name="Valdezate S."/>
            <person name="Monzon S."/>
            <person name="Cuesta I."/>
            <person name="Carrasco G."/>
            <person name="Villalon P."/>
            <person name="Saez-Nieto J.A."/>
        </authorList>
    </citation>
    <scope>NUCLEOTIDE SEQUENCE [LARGE SCALE GENOMIC DNA]</scope>
    <source>
        <strain evidence="7 8">CNM695-12</strain>
    </source>
</reference>
<keyword evidence="4" id="KW-0804">Transcription</keyword>
<dbReference type="GO" id="GO:0043565">
    <property type="term" value="F:sequence-specific DNA binding"/>
    <property type="evidence" value="ECO:0007669"/>
    <property type="project" value="TreeGrafter"/>
</dbReference>
<dbReference type="Gene3D" id="1.10.10.10">
    <property type="entry name" value="Winged helix-like DNA-binding domain superfamily/Winged helix DNA-binding domain"/>
    <property type="match status" value="1"/>
</dbReference>
<dbReference type="AlphaFoldDB" id="A0A433SCV1"/>
<accession>A0A433SCV1</accession>
<feature type="region of interest" description="Disordered" evidence="5">
    <location>
        <begin position="302"/>
        <end position="334"/>
    </location>
</feature>
<evidence type="ECO:0000256" key="5">
    <source>
        <dbReference type="SAM" id="MobiDB-lite"/>
    </source>
</evidence>
<dbReference type="PANTHER" id="PTHR30537:SF5">
    <property type="entry name" value="HTH-TYPE TRANSCRIPTIONAL ACTIVATOR TTDR-RELATED"/>
    <property type="match status" value="1"/>
</dbReference>
<dbReference type="InterPro" id="IPR036388">
    <property type="entry name" value="WH-like_DNA-bd_sf"/>
</dbReference>
<dbReference type="OrthoDB" id="116299at2"/>
<evidence type="ECO:0000256" key="2">
    <source>
        <dbReference type="ARBA" id="ARBA00023015"/>
    </source>
</evidence>
<keyword evidence="8" id="KW-1185">Reference proteome</keyword>
<proteinExistence type="inferred from homology"/>
<feature type="domain" description="HTH lysR-type" evidence="6">
    <location>
        <begin position="1"/>
        <end position="59"/>
    </location>
</feature>
<dbReference type="GO" id="GO:0006351">
    <property type="term" value="P:DNA-templated transcription"/>
    <property type="evidence" value="ECO:0007669"/>
    <property type="project" value="TreeGrafter"/>
</dbReference>
<feature type="compositionally biased region" description="Low complexity" evidence="5">
    <location>
        <begin position="302"/>
        <end position="318"/>
    </location>
</feature>
<keyword evidence="2" id="KW-0805">Transcription regulation</keyword>
<evidence type="ECO:0000256" key="4">
    <source>
        <dbReference type="ARBA" id="ARBA00023163"/>
    </source>
</evidence>
<comment type="caution">
    <text evidence="7">The sequence shown here is derived from an EMBL/GenBank/DDBJ whole genome shotgun (WGS) entry which is preliminary data.</text>
</comment>
<keyword evidence="3" id="KW-0238">DNA-binding</keyword>
<name>A0A433SCV1_9BURK</name>
<feature type="compositionally biased region" description="Basic residues" evidence="5">
    <location>
        <begin position="319"/>
        <end position="334"/>
    </location>
</feature>
<dbReference type="CDD" id="cd08422">
    <property type="entry name" value="PBP2_CrgA_like"/>
    <property type="match status" value="1"/>
</dbReference>
<evidence type="ECO:0000256" key="3">
    <source>
        <dbReference type="ARBA" id="ARBA00023125"/>
    </source>
</evidence>
<evidence type="ECO:0000313" key="8">
    <source>
        <dbReference type="Proteomes" id="UP000286947"/>
    </source>
</evidence>
<dbReference type="GO" id="GO:0003700">
    <property type="term" value="F:DNA-binding transcription factor activity"/>
    <property type="evidence" value="ECO:0007669"/>
    <property type="project" value="InterPro"/>
</dbReference>
<gene>
    <name evidence="7" type="primary">dmlR_2</name>
    <name evidence="7" type="ORF">CUZ56_01840</name>
</gene>
<dbReference type="Pfam" id="PF00126">
    <property type="entry name" value="HTH_1"/>
    <property type="match status" value="1"/>
</dbReference>
<evidence type="ECO:0000259" key="6">
    <source>
        <dbReference type="PROSITE" id="PS50931"/>
    </source>
</evidence>
<dbReference type="Pfam" id="PF03466">
    <property type="entry name" value="LysR_substrate"/>
    <property type="match status" value="1"/>
</dbReference>
<dbReference type="InterPro" id="IPR058163">
    <property type="entry name" value="LysR-type_TF_proteobact-type"/>
</dbReference>
<dbReference type="Gene3D" id="3.40.190.290">
    <property type="match status" value="1"/>
</dbReference>
<protein>
    <submittedName>
        <fullName evidence="7">HTH-type transcriptional regulator DmlR</fullName>
    </submittedName>
</protein>
<evidence type="ECO:0000256" key="1">
    <source>
        <dbReference type="ARBA" id="ARBA00009437"/>
    </source>
</evidence>
<sequence>MELLNDMALFVEVVNAMSFRRAAEITGVPNSTLSRRIKALEQAIGLRLLHRTTRKIELTETGQIYYDRCKRIVHEARLAHEQLGDLLAQPSGTLRASLPVDFASVFLTPLIAEFARLYPGIRFEFDLTPRRADLVSDPVDVAIRIGEPPGSSLIARQLTRLSSNLYATPRYLEHHGEPSHPHELEQHDCLHFPKVSTWTLHNADQTVEIPIHSRFAINNVGMLRRLATLDMGIIMLPAEVVTEDLASGQLRHILPLWQGTPVPVYALTETRLLPAKTQRFIAFLRERLSLLTFARPAFAHDAAPVTPSTTPPAAQTATRARHTKASPRKPRQKT</sequence>
<dbReference type="SUPFAM" id="SSF46785">
    <property type="entry name" value="Winged helix' DNA-binding domain"/>
    <property type="match status" value="1"/>
</dbReference>
<dbReference type="SUPFAM" id="SSF53850">
    <property type="entry name" value="Periplasmic binding protein-like II"/>
    <property type="match status" value="1"/>
</dbReference>
<dbReference type="FunFam" id="1.10.10.10:FF:000001">
    <property type="entry name" value="LysR family transcriptional regulator"/>
    <property type="match status" value="1"/>
</dbReference>